<dbReference type="AlphaFoldDB" id="A0A0A9E4F2"/>
<reference evidence="1" key="1">
    <citation type="submission" date="2014-09" db="EMBL/GenBank/DDBJ databases">
        <authorList>
            <person name="Magalhaes I.L.F."/>
            <person name="Oliveira U."/>
            <person name="Santos F.R."/>
            <person name="Vidigal T.H.D.A."/>
            <person name="Brescovit A.D."/>
            <person name="Santos A.J."/>
        </authorList>
    </citation>
    <scope>NUCLEOTIDE SEQUENCE</scope>
    <source>
        <tissue evidence="1">Shoot tissue taken approximately 20 cm above the soil surface</tissue>
    </source>
</reference>
<name>A0A0A9E4F2_ARUDO</name>
<protein>
    <submittedName>
        <fullName evidence="1">Uncharacterized protein</fullName>
    </submittedName>
</protein>
<accession>A0A0A9E4F2</accession>
<evidence type="ECO:0000313" key="1">
    <source>
        <dbReference type="EMBL" id="JAD94956.1"/>
    </source>
</evidence>
<sequence length="70" mass="8299">MSENATSRLVCDQILNQEIESFQLMRSYLLSMPWMNSNICNYKIFRQLNRTIVYLISILRMSFIEICPSS</sequence>
<dbReference type="EMBL" id="GBRH01202939">
    <property type="protein sequence ID" value="JAD94956.1"/>
    <property type="molecule type" value="Transcribed_RNA"/>
</dbReference>
<proteinExistence type="predicted"/>
<reference evidence="1" key="2">
    <citation type="journal article" date="2015" name="Data Brief">
        <title>Shoot transcriptome of the giant reed, Arundo donax.</title>
        <authorList>
            <person name="Barrero R.A."/>
            <person name="Guerrero F.D."/>
            <person name="Moolhuijzen P."/>
            <person name="Goolsby J.A."/>
            <person name="Tidwell J."/>
            <person name="Bellgard S.E."/>
            <person name="Bellgard M.I."/>
        </authorList>
    </citation>
    <scope>NUCLEOTIDE SEQUENCE</scope>
    <source>
        <tissue evidence="1">Shoot tissue taken approximately 20 cm above the soil surface</tissue>
    </source>
</reference>
<organism evidence="1">
    <name type="scientific">Arundo donax</name>
    <name type="common">Giant reed</name>
    <name type="synonym">Donax arundinaceus</name>
    <dbReference type="NCBI Taxonomy" id="35708"/>
    <lineage>
        <taxon>Eukaryota</taxon>
        <taxon>Viridiplantae</taxon>
        <taxon>Streptophyta</taxon>
        <taxon>Embryophyta</taxon>
        <taxon>Tracheophyta</taxon>
        <taxon>Spermatophyta</taxon>
        <taxon>Magnoliopsida</taxon>
        <taxon>Liliopsida</taxon>
        <taxon>Poales</taxon>
        <taxon>Poaceae</taxon>
        <taxon>PACMAD clade</taxon>
        <taxon>Arundinoideae</taxon>
        <taxon>Arundineae</taxon>
        <taxon>Arundo</taxon>
    </lineage>
</organism>